<dbReference type="RefSeq" id="WP_053379683.1">
    <property type="nucleotide sequence ID" value="NZ_CP011801.1"/>
</dbReference>
<dbReference type="InterPro" id="IPR030925">
    <property type="entry name" value="T2SS_GspN_Lepto"/>
</dbReference>
<keyword evidence="3" id="KW-1185">Reference proteome</keyword>
<dbReference type="AlphaFoldDB" id="A0A0K2GCE7"/>
<evidence type="ECO:0000256" key="1">
    <source>
        <dbReference type="SAM" id="Phobius"/>
    </source>
</evidence>
<protein>
    <recommendedName>
        <fullName evidence="4">Type II secretion system protein GspN</fullName>
    </recommendedName>
</protein>
<evidence type="ECO:0008006" key="4">
    <source>
        <dbReference type="Google" id="ProtNLM"/>
    </source>
</evidence>
<name>A0A0K2GCE7_NITMO</name>
<keyword evidence="1" id="KW-1133">Transmembrane helix</keyword>
<dbReference type="OrthoDB" id="9778702at2"/>
<dbReference type="Proteomes" id="UP000069205">
    <property type="component" value="Chromosome"/>
</dbReference>
<keyword evidence="1" id="KW-0472">Membrane</keyword>
<sequence length="296" mass="30839">MAFTAAWTGPSKEIAAWIVAGLVVVGLSLLATFPYDALHARILGEARRVTGMDVRVADWAVGVPLGLEWRNVTLSKPPWEPIQLAALDARIGLLKLLTGGVGLDLVVRLDEGSGSSGFAKGALTASSWSFTGPVSVKGEFRQVDLSKLLQRYVRHGLLSGEFTHRVNNGQVSAGSLQGDGTWRATIKDLTVDQIPAGNGRTFSLTFSSLSAGLACKDLVCTVTELKGDGLDGSFTGEGTVTLQQPVHDSQLALTVTVVPGAGFASKATSIGLPPLPPGTPMTVKVAGTLAQARIAL</sequence>
<dbReference type="EMBL" id="CP011801">
    <property type="protein sequence ID" value="ALA58529.1"/>
    <property type="molecule type" value="Genomic_DNA"/>
</dbReference>
<accession>A0A0K2GCE7</accession>
<evidence type="ECO:0000313" key="3">
    <source>
        <dbReference type="Proteomes" id="UP000069205"/>
    </source>
</evidence>
<evidence type="ECO:0000313" key="2">
    <source>
        <dbReference type="EMBL" id="ALA58529.1"/>
    </source>
</evidence>
<gene>
    <name evidence="2" type="ORF">NITMOv2_2112</name>
</gene>
<organism evidence="2 3">
    <name type="scientific">Nitrospira moscoviensis</name>
    <dbReference type="NCBI Taxonomy" id="42253"/>
    <lineage>
        <taxon>Bacteria</taxon>
        <taxon>Pseudomonadati</taxon>
        <taxon>Nitrospirota</taxon>
        <taxon>Nitrospiria</taxon>
        <taxon>Nitrospirales</taxon>
        <taxon>Nitrospiraceae</taxon>
        <taxon>Nitrospira</taxon>
    </lineage>
</organism>
<reference evidence="2 3" key="1">
    <citation type="journal article" date="2015" name="Proc. Natl. Acad. Sci. U.S.A.">
        <title>Expanded metabolic versatility of ubiquitous nitrite-oxidizing bacteria from the genus Nitrospira.</title>
        <authorList>
            <person name="Koch H."/>
            <person name="Lucker S."/>
            <person name="Albertsen M."/>
            <person name="Kitzinger K."/>
            <person name="Herbold C."/>
            <person name="Spieck E."/>
            <person name="Nielsen P.H."/>
            <person name="Wagner M."/>
            <person name="Daims H."/>
        </authorList>
    </citation>
    <scope>NUCLEOTIDE SEQUENCE [LARGE SCALE GENOMIC DNA]</scope>
    <source>
        <strain evidence="2 3">NSP M-1</strain>
    </source>
</reference>
<dbReference type="NCBIfam" id="TIGR04411">
    <property type="entry name" value="T2SS_GspN_Lepto"/>
    <property type="match status" value="1"/>
</dbReference>
<keyword evidence="1" id="KW-0812">Transmembrane</keyword>
<feature type="transmembrane region" description="Helical" evidence="1">
    <location>
        <begin position="14"/>
        <end position="38"/>
    </location>
</feature>
<proteinExistence type="predicted"/>
<dbReference type="KEGG" id="nmv:NITMOv2_2112"/>
<dbReference type="STRING" id="42253.NITMOv2_2112"/>
<dbReference type="PATRIC" id="fig|42253.5.peg.2081"/>